<dbReference type="OrthoDB" id="9808833at2"/>
<evidence type="ECO:0000313" key="8">
    <source>
        <dbReference type="Proteomes" id="UP000297693"/>
    </source>
</evidence>
<name>A0A4R9K6S7_9LEPT</name>
<evidence type="ECO:0000256" key="1">
    <source>
        <dbReference type="ARBA" id="ARBA00022741"/>
    </source>
</evidence>
<reference evidence="7" key="1">
    <citation type="journal article" date="2019" name="PLoS Negl. Trop. Dis.">
        <title>Revisiting the worldwide diversity of Leptospira species in the environment.</title>
        <authorList>
            <person name="Vincent A.T."/>
            <person name="Schiettekatte O."/>
            <person name="Bourhy P."/>
            <person name="Veyrier F.J."/>
            <person name="Picardeau M."/>
        </authorList>
    </citation>
    <scope>NUCLEOTIDE SEQUENCE [LARGE SCALE GENOMIC DNA]</scope>
    <source>
        <strain evidence="7">201702476</strain>
    </source>
</reference>
<dbReference type="InterPro" id="IPR027417">
    <property type="entry name" value="P-loop_NTPase"/>
</dbReference>
<dbReference type="InterPro" id="IPR010225">
    <property type="entry name" value="HrpB"/>
</dbReference>
<keyword evidence="3 7" id="KW-0347">Helicase</keyword>
<dbReference type="InterPro" id="IPR049614">
    <property type="entry name" value="HrpB_DEXH"/>
</dbReference>
<dbReference type="SUPFAM" id="SSF52540">
    <property type="entry name" value="P-loop containing nucleoside triphosphate hydrolases"/>
    <property type="match status" value="1"/>
</dbReference>
<feature type="domain" description="Helicase C-terminal" evidence="6">
    <location>
        <begin position="211"/>
        <end position="378"/>
    </location>
</feature>
<gene>
    <name evidence="7" type="primary">hrpB</name>
    <name evidence="7" type="ORF">EHQ58_05080</name>
</gene>
<keyword evidence="8" id="KW-1185">Reference proteome</keyword>
<organism evidence="7 8">
    <name type="scientific">Leptospira ognonensis</name>
    <dbReference type="NCBI Taxonomy" id="2484945"/>
    <lineage>
        <taxon>Bacteria</taxon>
        <taxon>Pseudomonadati</taxon>
        <taxon>Spirochaetota</taxon>
        <taxon>Spirochaetia</taxon>
        <taxon>Leptospirales</taxon>
        <taxon>Leptospiraceae</taxon>
        <taxon>Leptospira</taxon>
    </lineage>
</organism>
<sequence>MEECPTLNPKDFPVLEKQDEILNSLTEKAITLLQAPTGSGKTTCLPLCFLNAEFLNGKKILMLEPRRIAAKNAASRLSLMHETPLGSTIGYRIRFESKISPTTRIEVVTDGILTKLLLSDPELKSYGLIIFDEFHERNLDSDFGLALARRAQSLFRNDLKILIMSATLEGINFEKANIFSPLIKTEGKSYPVEIIYQGESTKRQSKRLSEIIPKALAKHKGDILVFFAGVSEINETMRELNDTLPNASQIIIHKLYGEMSFEDQQNVFRRAANDFRKVILATNLAESSITLSNVNVVIDTGYCKRAIFDPSSGLTKLVRKRISVSSAEQRAGRAGRESPGFCYRLWSKEEESNFVKMHPPEILETDISHLILTAKIWGEEINDLPLVDSPPIGIVYELKKLLQSLGCLDGNENLTHIGKYASALPISLRLAVMCLHLFFDNRLELGVDLATAFSERRLFSEPTPIENFARTWEKWLGISSLNAYPKLKQIKDQLLQNLKQIPREFTSLKTGKEPSLGLLLSLAFPDRIAKSRVVGSNRYKMTNGKGAYFPEGSSIDYPEWILVLETDGNDLEAKINLYAELKESEVLQLHAEIMKKEFSFSIEENEKKDLILKSYAEFKFGEITIKKQPFTDSSSLVEKKKFIYDYFSKNGFFQIFSEPEPIKQLLFRIQLLFENRLLASNISDALLLEKLEIWYFPNFNFEKDSVNLSQFEKTEALFSLFSYQERELIHKETPSHLNVPSGSKIQITYSEGNPFLAVKLQEVFGLSQTPKIAGGKVSVTLHLLSPAGRPVQVTSDLKSFWDTTYHEVKKELKGRYPRHPWPDSPWEAVATKGTKKRS</sequence>
<evidence type="ECO:0000256" key="4">
    <source>
        <dbReference type="ARBA" id="ARBA00022840"/>
    </source>
</evidence>
<keyword evidence="4" id="KW-0067">ATP-binding</keyword>
<dbReference type="GO" id="GO:0005524">
    <property type="term" value="F:ATP binding"/>
    <property type="evidence" value="ECO:0007669"/>
    <property type="project" value="UniProtKB-KW"/>
</dbReference>
<dbReference type="SMART" id="SM00490">
    <property type="entry name" value="HELICc"/>
    <property type="match status" value="1"/>
</dbReference>
<evidence type="ECO:0000259" key="6">
    <source>
        <dbReference type="PROSITE" id="PS51194"/>
    </source>
</evidence>
<dbReference type="PANTHER" id="PTHR43519:SF1">
    <property type="entry name" value="ATP-DEPENDENT RNA HELICASE HRPB"/>
    <property type="match status" value="1"/>
</dbReference>
<dbReference type="NCBIfam" id="TIGR01970">
    <property type="entry name" value="DEAH_box_HrpB"/>
    <property type="match status" value="1"/>
</dbReference>
<proteinExistence type="predicted"/>
<evidence type="ECO:0000256" key="3">
    <source>
        <dbReference type="ARBA" id="ARBA00022806"/>
    </source>
</evidence>
<dbReference type="GO" id="GO:0016787">
    <property type="term" value="F:hydrolase activity"/>
    <property type="evidence" value="ECO:0007669"/>
    <property type="project" value="UniProtKB-KW"/>
</dbReference>
<comment type="caution">
    <text evidence="7">The sequence shown here is derived from an EMBL/GenBank/DDBJ whole genome shotgun (WGS) entry which is preliminary data.</text>
</comment>
<dbReference type="InterPro" id="IPR014001">
    <property type="entry name" value="Helicase_ATP-bd"/>
</dbReference>
<dbReference type="InterPro" id="IPR013689">
    <property type="entry name" value="RNA_helicase_ATP-dep_HrpB_C"/>
</dbReference>
<keyword evidence="1" id="KW-0547">Nucleotide-binding</keyword>
<accession>A0A4R9K6S7</accession>
<dbReference type="PIRSF" id="PIRSF005496">
    <property type="entry name" value="ATP_hel_hrpB"/>
    <property type="match status" value="1"/>
</dbReference>
<keyword evidence="2" id="KW-0378">Hydrolase</keyword>
<protein>
    <submittedName>
        <fullName evidence="7">ATP-dependent helicase HrpB</fullName>
    </submittedName>
</protein>
<dbReference type="EMBL" id="RQGD01000014">
    <property type="protein sequence ID" value="TGL61978.1"/>
    <property type="molecule type" value="Genomic_DNA"/>
</dbReference>
<dbReference type="PANTHER" id="PTHR43519">
    <property type="entry name" value="ATP-DEPENDENT RNA HELICASE HRPB"/>
    <property type="match status" value="1"/>
</dbReference>
<dbReference type="Pfam" id="PF00271">
    <property type="entry name" value="Helicase_C"/>
    <property type="match status" value="1"/>
</dbReference>
<dbReference type="PROSITE" id="PS51192">
    <property type="entry name" value="HELICASE_ATP_BIND_1"/>
    <property type="match status" value="1"/>
</dbReference>
<dbReference type="CDD" id="cd18791">
    <property type="entry name" value="SF2_C_RHA"/>
    <property type="match status" value="1"/>
</dbReference>
<dbReference type="GO" id="GO:0003676">
    <property type="term" value="F:nucleic acid binding"/>
    <property type="evidence" value="ECO:0007669"/>
    <property type="project" value="InterPro"/>
</dbReference>
<dbReference type="Proteomes" id="UP000297693">
    <property type="component" value="Unassembled WGS sequence"/>
</dbReference>
<evidence type="ECO:0000259" key="5">
    <source>
        <dbReference type="PROSITE" id="PS51192"/>
    </source>
</evidence>
<dbReference type="InterPro" id="IPR001650">
    <property type="entry name" value="Helicase_C-like"/>
</dbReference>
<dbReference type="Pfam" id="PF08482">
    <property type="entry name" value="HrpB_C"/>
    <property type="match status" value="1"/>
</dbReference>
<dbReference type="Gene3D" id="1.20.120.1080">
    <property type="match status" value="1"/>
</dbReference>
<dbReference type="Pfam" id="PF00270">
    <property type="entry name" value="DEAD"/>
    <property type="match status" value="1"/>
</dbReference>
<feature type="domain" description="Helicase ATP-binding" evidence="5">
    <location>
        <begin position="22"/>
        <end position="186"/>
    </location>
</feature>
<dbReference type="Gene3D" id="3.40.50.300">
    <property type="entry name" value="P-loop containing nucleotide triphosphate hydrolases"/>
    <property type="match status" value="2"/>
</dbReference>
<dbReference type="InterPro" id="IPR011545">
    <property type="entry name" value="DEAD/DEAH_box_helicase_dom"/>
</dbReference>
<dbReference type="PROSITE" id="PS51194">
    <property type="entry name" value="HELICASE_CTER"/>
    <property type="match status" value="1"/>
</dbReference>
<evidence type="ECO:0000313" key="7">
    <source>
        <dbReference type="EMBL" id="TGL61978.1"/>
    </source>
</evidence>
<evidence type="ECO:0000256" key="2">
    <source>
        <dbReference type="ARBA" id="ARBA00022801"/>
    </source>
</evidence>
<dbReference type="AlphaFoldDB" id="A0A4R9K6S7"/>
<dbReference type="GO" id="GO:0004386">
    <property type="term" value="F:helicase activity"/>
    <property type="evidence" value="ECO:0007669"/>
    <property type="project" value="UniProtKB-KW"/>
</dbReference>
<dbReference type="CDD" id="cd17990">
    <property type="entry name" value="DEXHc_HrpB"/>
    <property type="match status" value="1"/>
</dbReference>
<dbReference type="SMART" id="SM00487">
    <property type="entry name" value="DEXDc"/>
    <property type="match status" value="1"/>
</dbReference>